<evidence type="ECO:0000313" key="1">
    <source>
        <dbReference type="EMBL" id="BAH51845.1"/>
    </source>
</evidence>
<dbReference type="STRING" id="632772.ROP_35980"/>
<protein>
    <submittedName>
        <fullName evidence="1">Uncharacterized protein</fullName>
    </submittedName>
</protein>
<organism evidence="1 2">
    <name type="scientific">Rhodococcus opacus (strain B4)</name>
    <dbReference type="NCBI Taxonomy" id="632772"/>
    <lineage>
        <taxon>Bacteria</taxon>
        <taxon>Bacillati</taxon>
        <taxon>Actinomycetota</taxon>
        <taxon>Actinomycetes</taxon>
        <taxon>Mycobacteriales</taxon>
        <taxon>Nocardiaceae</taxon>
        <taxon>Rhodococcus</taxon>
    </lineage>
</organism>
<reference evidence="1 2" key="1">
    <citation type="submission" date="2009-03" db="EMBL/GenBank/DDBJ databases">
        <title>Comparison of the complete genome sequences of Rhodococcus erythropolis PR4 and Rhodococcus opacus B4.</title>
        <authorList>
            <person name="Takarada H."/>
            <person name="Sekine M."/>
            <person name="Hosoyama A."/>
            <person name="Yamada R."/>
            <person name="Fujisawa T."/>
            <person name="Omata S."/>
            <person name="Shimizu A."/>
            <person name="Tsukatani N."/>
            <person name="Tanikawa S."/>
            <person name="Fujita N."/>
            <person name="Harayama S."/>
        </authorList>
    </citation>
    <scope>NUCLEOTIDE SEQUENCE [LARGE SCALE GENOMIC DNA]</scope>
    <source>
        <strain evidence="1 2">B4</strain>
    </source>
</reference>
<dbReference type="PATRIC" id="fig|632772.20.peg.3777"/>
<proteinExistence type="predicted"/>
<gene>
    <name evidence="1" type="ordered locus">ROP_35980</name>
</gene>
<dbReference type="EMBL" id="AP011115">
    <property type="protein sequence ID" value="BAH51845.1"/>
    <property type="molecule type" value="Genomic_DNA"/>
</dbReference>
<dbReference type="HOGENOM" id="CLU_3103218_0_0_11"/>
<evidence type="ECO:0000313" key="2">
    <source>
        <dbReference type="Proteomes" id="UP000002212"/>
    </source>
</evidence>
<dbReference type="AlphaFoldDB" id="C1B842"/>
<accession>C1B842</accession>
<dbReference type="KEGG" id="rop:ROP_35980"/>
<name>C1B842_RHOOB</name>
<dbReference type="Proteomes" id="UP000002212">
    <property type="component" value="Chromosome"/>
</dbReference>
<sequence>MRPVALSDTVTEDMHVADSIVYVVRQRAPTRRSVLSYSDQPFEVEAIAALQ</sequence>